<feature type="repeat" description="WD" evidence="4">
    <location>
        <begin position="1206"/>
        <end position="1239"/>
    </location>
</feature>
<feature type="repeat" description="WD" evidence="4">
    <location>
        <begin position="1247"/>
        <end position="1288"/>
    </location>
</feature>
<dbReference type="PANTHER" id="PTHR10622:SF10">
    <property type="entry name" value="HET DOMAIN-CONTAINING PROTEIN"/>
    <property type="match status" value="1"/>
</dbReference>
<dbReference type="CDD" id="cd00200">
    <property type="entry name" value="WD40"/>
    <property type="match status" value="1"/>
</dbReference>
<feature type="repeat" description="ANK" evidence="3">
    <location>
        <begin position="671"/>
        <end position="703"/>
    </location>
</feature>
<dbReference type="PROSITE" id="PS50088">
    <property type="entry name" value="ANK_REPEAT"/>
    <property type="match status" value="9"/>
</dbReference>
<feature type="repeat" description="WD" evidence="4">
    <location>
        <begin position="1120"/>
        <end position="1161"/>
    </location>
</feature>
<dbReference type="Pfam" id="PF06985">
    <property type="entry name" value="HET"/>
    <property type="match status" value="1"/>
</dbReference>
<protein>
    <submittedName>
        <fullName evidence="8">Ankyrin repeats (3 copies) domain-containing protein</fullName>
    </submittedName>
</protein>
<organism evidence="8 9">
    <name type="scientific">Trichoderma breve</name>
    <dbReference type="NCBI Taxonomy" id="2034170"/>
    <lineage>
        <taxon>Eukaryota</taxon>
        <taxon>Fungi</taxon>
        <taxon>Dikarya</taxon>
        <taxon>Ascomycota</taxon>
        <taxon>Pezizomycotina</taxon>
        <taxon>Sordariomycetes</taxon>
        <taxon>Hypocreomycetidae</taxon>
        <taxon>Hypocreales</taxon>
        <taxon>Hypocreaceae</taxon>
        <taxon>Trichoderma</taxon>
    </lineage>
</organism>
<feature type="repeat" description="WD" evidence="4">
    <location>
        <begin position="1078"/>
        <end position="1119"/>
    </location>
</feature>
<evidence type="ECO:0000256" key="6">
    <source>
        <dbReference type="SAM" id="MobiDB-lite"/>
    </source>
</evidence>
<dbReference type="InterPro" id="IPR015943">
    <property type="entry name" value="WD40/YVTN_repeat-like_dom_sf"/>
</dbReference>
<name>A0A9W9EF12_9HYPO</name>
<dbReference type="Gene3D" id="1.25.40.20">
    <property type="entry name" value="Ankyrin repeat-containing domain"/>
    <property type="match status" value="3"/>
</dbReference>
<keyword evidence="9" id="KW-1185">Reference proteome</keyword>
<feature type="repeat" description="ANK" evidence="3">
    <location>
        <begin position="875"/>
        <end position="898"/>
    </location>
</feature>
<dbReference type="InterPro" id="IPR020472">
    <property type="entry name" value="WD40_PAC1"/>
</dbReference>
<dbReference type="Pfam" id="PF12796">
    <property type="entry name" value="Ank_2"/>
    <property type="match status" value="2"/>
</dbReference>
<dbReference type="SUPFAM" id="SSF50978">
    <property type="entry name" value="WD40 repeat-like"/>
    <property type="match status" value="1"/>
</dbReference>
<feature type="repeat" description="ANK" evidence="3">
    <location>
        <begin position="807"/>
        <end position="840"/>
    </location>
</feature>
<evidence type="ECO:0000313" key="9">
    <source>
        <dbReference type="Proteomes" id="UP001140511"/>
    </source>
</evidence>
<dbReference type="Pfam" id="PF00023">
    <property type="entry name" value="Ank"/>
    <property type="match status" value="4"/>
</dbReference>
<dbReference type="Pfam" id="PF00400">
    <property type="entry name" value="WD40"/>
    <property type="match status" value="7"/>
</dbReference>
<feature type="repeat" description="ANK" evidence="3">
    <location>
        <begin position="909"/>
        <end position="942"/>
    </location>
</feature>
<evidence type="ECO:0000256" key="4">
    <source>
        <dbReference type="PROSITE-ProRule" id="PRU00221"/>
    </source>
</evidence>
<dbReference type="PRINTS" id="PR00320">
    <property type="entry name" value="GPROTEINBRPT"/>
</dbReference>
<dbReference type="PROSITE" id="PS00678">
    <property type="entry name" value="WD_REPEATS_1"/>
    <property type="match status" value="5"/>
</dbReference>
<feature type="repeat" description="ANK" evidence="3">
    <location>
        <begin position="841"/>
        <end position="874"/>
    </location>
</feature>
<dbReference type="InterPro" id="IPR010730">
    <property type="entry name" value="HET"/>
</dbReference>
<dbReference type="RefSeq" id="XP_056034684.1">
    <property type="nucleotide sequence ID" value="XM_056169368.1"/>
</dbReference>
<dbReference type="EMBL" id="JAOPEN010000001">
    <property type="protein sequence ID" value="KAJ4865628.1"/>
    <property type="molecule type" value="Genomic_DNA"/>
</dbReference>
<dbReference type="InterPro" id="IPR019775">
    <property type="entry name" value="WD40_repeat_CS"/>
</dbReference>
<dbReference type="Proteomes" id="UP001140511">
    <property type="component" value="Unassembled WGS sequence"/>
</dbReference>
<keyword evidence="3" id="KW-0040">ANK repeat</keyword>
<proteinExistence type="predicted"/>
<dbReference type="SMART" id="SM00320">
    <property type="entry name" value="WD40"/>
    <property type="match status" value="7"/>
</dbReference>
<dbReference type="SUPFAM" id="SSF48403">
    <property type="entry name" value="Ankyrin repeat"/>
    <property type="match status" value="2"/>
</dbReference>
<dbReference type="SMART" id="SM00248">
    <property type="entry name" value="ANK"/>
    <property type="match status" value="12"/>
</dbReference>
<dbReference type="Gene3D" id="2.130.10.10">
    <property type="entry name" value="YVTN repeat-like/Quinoprotein amine dehydrogenase"/>
    <property type="match status" value="3"/>
</dbReference>
<feature type="repeat" description="ANK" evidence="3">
    <location>
        <begin position="943"/>
        <end position="967"/>
    </location>
</feature>
<feature type="compositionally biased region" description="Polar residues" evidence="6">
    <location>
        <begin position="1428"/>
        <end position="1437"/>
    </location>
</feature>
<dbReference type="InterPro" id="IPR002110">
    <property type="entry name" value="Ankyrin_rpt"/>
</dbReference>
<keyword evidence="1 4" id="KW-0853">WD repeat</keyword>
<evidence type="ECO:0000256" key="3">
    <source>
        <dbReference type="PROSITE-ProRule" id="PRU00023"/>
    </source>
</evidence>
<feature type="region of interest" description="Disordered" evidence="6">
    <location>
        <begin position="1398"/>
        <end position="1437"/>
    </location>
</feature>
<evidence type="ECO:0000313" key="8">
    <source>
        <dbReference type="EMBL" id="KAJ4865628.1"/>
    </source>
</evidence>
<evidence type="ECO:0000259" key="7">
    <source>
        <dbReference type="Pfam" id="PF06985"/>
    </source>
</evidence>
<keyword evidence="2" id="KW-0677">Repeat</keyword>
<comment type="caution">
    <text evidence="8">The sequence shown here is derived from an EMBL/GenBank/DDBJ whole genome shotgun (WGS) entry which is preliminary data.</text>
</comment>
<dbReference type="GeneID" id="80864056"/>
<feature type="repeat" description="ANK" evidence="3">
    <location>
        <begin position="1011"/>
        <end position="1032"/>
    </location>
</feature>
<dbReference type="InterPro" id="IPR036770">
    <property type="entry name" value="Ankyrin_rpt-contain_sf"/>
</dbReference>
<dbReference type="PROSITE" id="PS50294">
    <property type="entry name" value="WD_REPEATS_REGION"/>
    <property type="match status" value="7"/>
</dbReference>
<feature type="repeat" description="ANK" evidence="3">
    <location>
        <begin position="739"/>
        <end position="761"/>
    </location>
</feature>
<evidence type="ECO:0000256" key="1">
    <source>
        <dbReference type="ARBA" id="ARBA00022574"/>
    </source>
</evidence>
<feature type="repeat" description="WD" evidence="4">
    <location>
        <begin position="1335"/>
        <end position="1368"/>
    </location>
</feature>
<dbReference type="InterPro" id="IPR001680">
    <property type="entry name" value="WD40_rpt"/>
</dbReference>
<keyword evidence="5" id="KW-0175">Coiled coil</keyword>
<dbReference type="PROSITE" id="PS50082">
    <property type="entry name" value="WD_REPEATS_2"/>
    <property type="match status" value="7"/>
</dbReference>
<dbReference type="InterPro" id="IPR036322">
    <property type="entry name" value="WD40_repeat_dom_sf"/>
</dbReference>
<gene>
    <name evidence="8" type="ORF">T069G_02158</name>
</gene>
<dbReference type="PROSITE" id="PS50297">
    <property type="entry name" value="ANK_REP_REGION"/>
    <property type="match status" value="8"/>
</dbReference>
<feature type="repeat" description="WD" evidence="4">
    <location>
        <begin position="1289"/>
        <end position="1334"/>
    </location>
</feature>
<evidence type="ECO:0000256" key="5">
    <source>
        <dbReference type="SAM" id="Coils"/>
    </source>
</evidence>
<feature type="repeat" description="ANK" evidence="3">
    <location>
        <begin position="773"/>
        <end position="806"/>
    </location>
</feature>
<accession>A0A9W9EF12</accession>
<dbReference type="PANTHER" id="PTHR10622">
    <property type="entry name" value="HET DOMAIN-CONTAINING PROTEIN"/>
    <property type="match status" value="1"/>
</dbReference>
<feature type="domain" description="Heterokaryon incompatibility" evidence="7">
    <location>
        <begin position="23"/>
        <end position="119"/>
    </location>
</feature>
<feature type="coiled-coil region" evidence="5">
    <location>
        <begin position="576"/>
        <end position="610"/>
    </location>
</feature>
<reference evidence="8" key="1">
    <citation type="submission" date="2022-09" db="EMBL/GenBank/DDBJ databases">
        <title>Chromosome-level assembly of Trichoderma breve T069, a fungus used in development of biopesticide product.</title>
        <authorList>
            <person name="Lin R."/>
            <person name="Liu T."/>
        </authorList>
    </citation>
    <scope>NUCLEOTIDE SEQUENCE</scope>
    <source>
        <strain evidence="8">T069</strain>
    </source>
</reference>
<sequence length="1560" mass="173858">MIRLINIETLKLETFSGKNIPKYTILSHTWGPDTEELTFDDFQKGITDKPGIGSIKLKGCCDQVKKDNIKEEKEENKVQYVWIDTCCIDKSSSSELQEAINAMFDWYADASVCYAYLWDVPEDDKPPSDRESKFFTSRWFTRGWTLQELLAPKEVRFYNTEWKLIGDKITLNRTIEDITGISWLVLKGIDKIQNASVAQRMSWAARRETTRPEDLAYCLLGIFDIHMPMLYPEGGKDAFFRLQDLIMRKTGDDSILAWDHNESPDYPNRITSGEIFAVSPAYFANSGKIVARKPERIFSEINVLGGRLGINLPLHITESGELYGLLNCGPKSAKDGVQCVGIPLARASSGAPNEYIRPKERSLSLLPAPAADSSPEWIQIKKDGQKDATIEQQCWLYEDASFTKIHLELTEVEPSSWWDKKKGMISRIDPSDAQPIDRVLMRCRYSKTESPDFLFILELNQPGSNAKHLFHTAICHRDASLRELAEHFRPELPNISGYASNGIFNLHVTLDSEDGGDRMSLTPGEAPDSHDTINASSETEKLAAVSQFTKLLKSRKLEKTKEERLRMDTEARQRRLQFVKDQRQAVDDEIKKLEARRVMLIEEEQDKTREMHSLAEDQTQARQRRDNLFEELEVAHQRLRSVQPIEYSEVDLYDFDVDENDSDAQRKDDDAGRMLFREAIKNGDVEVMKILIEGSADRDAVSNYGWLVLISASIRGDADTVRGLLATNKVDPDSRDGRAGRTALSWATENGHTEVVKLLLDTNKVNVNSSNGDGSTPLHYASLRQHEDIVKVLLNTRGIDVNLQDVYGYSPLHLSARRGYEAIVQLLLRKIGVDVNLRDGYQCTPLHYAASTGYEAIVQLLLERHDVDVNAKDDHKNTPLHLAAIEGHEAVAELLLQRAETDVNARDVDGNTALHFAVFKGYEAITRLILGDMDTDVNARNNEGRTPLHSATRQNQRSIVKLLIDANPMDLNSQDRGACTPLHYASTGGFADAVKLLLNTNRVDVNARDAEQATPLHLASERGHTSVVKLLVAGDDIDLNPQDVTGKTPLQCASDGGWGDARQLLLNRGAFNIYQRTLQGHTHSIEGVAFSHDSTLIASGSSDFTVKIWDRITGRCLKTLEGHDGIVNAVAFSHDSTLIASASDDSTIRIWNTTTGQCQQLLRDPRSDITIETVAFSHDSKLIISGSSDNTLKMWDATTGRALRSLTGHNAAIYAVAFSPNSDLIISGSGDGVVILWNLVEGTSNVLETHTGSIGSVAFSENSLYFYTSSQDGTVRSWSSTSGQCQQILRGHRGTVSSVAISPTSTTSPTFIASGSFDETVKIWEADTGICRQTFVSKGAGVYAIAFSHDANFVVSGLSDGTIKIWDMWLAFYASSMNRQRDEEQVEKRLLEMEMQDRTPIGSPMDGDSGLGNDEGPMAFGNDRSPRHTSSASRNNINRVLSSYMRERDMSPNDTGLRSVPQRNMSPMNNMEPPNHLLPMNGMVPGNGMLPDLYTANEIPPTNMAYMNNMTPRSMTPMDSVPLISASEMRRQRNYNNWLQSKMARGAQGSPGSEMQNWES</sequence>
<evidence type="ECO:0000256" key="2">
    <source>
        <dbReference type="ARBA" id="ARBA00022737"/>
    </source>
</evidence>
<feature type="repeat" description="WD" evidence="4">
    <location>
        <begin position="1171"/>
        <end position="1205"/>
    </location>
</feature>